<proteinExistence type="predicted"/>
<organism evidence="1 2">
    <name type="scientific">Stylonychia lemnae</name>
    <name type="common">Ciliate</name>
    <dbReference type="NCBI Taxonomy" id="5949"/>
    <lineage>
        <taxon>Eukaryota</taxon>
        <taxon>Sar</taxon>
        <taxon>Alveolata</taxon>
        <taxon>Ciliophora</taxon>
        <taxon>Intramacronucleata</taxon>
        <taxon>Spirotrichea</taxon>
        <taxon>Stichotrichia</taxon>
        <taxon>Sporadotrichida</taxon>
        <taxon>Oxytrichidae</taxon>
        <taxon>Stylonychinae</taxon>
        <taxon>Stylonychia</taxon>
    </lineage>
</organism>
<sequence length="1249" mass="142304">MTFNNQKIVQRFVNYTIEFLGSTYGKNITVLRFSNNSTDNLNILVSLFPIQTTAKLINTYGLQKLIQSACKVDYYYGDMSSKYYPVGVKFRLRYRVYADNQPLEVSFSTQNVAKSTDVYLLSIKNKEQVLYSEVIYLPQNKWTEKVILSSQYLNPNGGILTLNLHRIKQDYFNFDTAIASAKLPICDYNIIQTMIKNGTLPKSILSNFKVFHQHFKNNTQTPSSQSKGKYQPFQYQQSDVNQTLLITLGDNSQCIHITLNSLVQFTEFIGAISFFKKAQTNTTRAEIKQMRDSYVPGELFNATIKSNVSGSYSIIVTEDNPNENIIEPNLSYQAYFKNDIDENSIDFLNPQNIAIQPFGEINSGDNTTFIEQIIAIQAWRQLVFEPSIIQAMQIGIMNMQQNLQFFQLNMLAISKIYGFNFFKDLSFNDQLKIQRQFETVPKIRNIPTTFYKQRQNYTLKYYGNNTFSQQPYSHNTLALLGQNVSTDRTDILYYGYNMAFNTINSSNFKFYLNNYQFGLKMTINYYGPYGFSTQTKTIKIKNPLNISNPIPYAMVLGDTYIVTVNLANYQNQNYTTVPYVAYQDDSLNCTLPNITKTINNIKTYSTSFIVLASKNTSYQYIVQANRISKQSKHIMSFVVTQNQSFEQYEVSNEQSIKILPIGTRKFIDSAGIIQLNQSLQIQDVIQFTILIADITQFNTTFVEIVILPSYEAYLKQTLSNLAKKQIETADDIVVQLELLNHLIDIHNKSLSNSNNIAQNIGIITESISKAKQLYNQLNQFTPNSSSYGQVYGYDYLGNKTEINIPLSAITINVLKQLTFLEDYQSSIYKYSSVFGIIQNTRDKNGNYNLGSSNSANSAPQNTSNAFILYSIKEVEKVHPNQMLNISNELQILIKAVNKTCNLSAKFEDLKSDPIQLSLTFLTAFNYSDIKVMQLQNLIDLIFMQLLKHQKDSGEFDSPVNQQQFQYSILNGQGDCRVIEATALSVIAMIYKNKSHYAQNITSAINYLLKKSNQGTFGGNLGTILTFRALKLFAYNHSSLGQDVQFILQGTGVKTKQAKFKSYLEPIKFTLNSFDFNSTLKIVLITVSMNGTGLLKKDLGLAYYTSYSSIDNKFEGYNQTNAQLKFSIIAPASSNLSTIKEGSTVTYQVNLQNLNRIKSQSIIKVTFPFPICLNLKNDSLSTLKTTQGTYKINYEESEIYLFIRGLKPQEIFQLSIPFIMKGGYIYCQKRVSYAQALNNGQIVSSRDFIF</sequence>
<dbReference type="AlphaFoldDB" id="A0A078AIW7"/>
<dbReference type="InParanoid" id="A0A078AIW7"/>
<gene>
    <name evidence="1" type="primary">Contig191.g231</name>
    <name evidence="1" type="ORF">STYLEM_10408</name>
</gene>
<evidence type="ECO:0008006" key="3">
    <source>
        <dbReference type="Google" id="ProtNLM"/>
    </source>
</evidence>
<protein>
    <recommendedName>
        <fullName evidence="3">A-macroglobulin complement component</fullName>
    </recommendedName>
</protein>
<keyword evidence="2" id="KW-1185">Reference proteome</keyword>
<evidence type="ECO:0000313" key="1">
    <source>
        <dbReference type="EMBL" id="CDW81392.1"/>
    </source>
</evidence>
<dbReference type="Proteomes" id="UP000039865">
    <property type="component" value="Unassembled WGS sequence"/>
</dbReference>
<evidence type="ECO:0000313" key="2">
    <source>
        <dbReference type="Proteomes" id="UP000039865"/>
    </source>
</evidence>
<dbReference type="Gene3D" id="1.50.10.20">
    <property type="match status" value="1"/>
</dbReference>
<reference evidence="1 2" key="1">
    <citation type="submission" date="2014-06" db="EMBL/GenBank/DDBJ databases">
        <authorList>
            <person name="Swart Estienne"/>
        </authorList>
    </citation>
    <scope>NUCLEOTIDE SEQUENCE [LARGE SCALE GENOMIC DNA]</scope>
    <source>
        <strain evidence="1 2">130c</strain>
    </source>
</reference>
<dbReference type="EMBL" id="CCKQ01009886">
    <property type="protein sequence ID" value="CDW81392.1"/>
    <property type="molecule type" value="Genomic_DNA"/>
</dbReference>
<accession>A0A078AIW7</accession>
<name>A0A078AIW7_STYLE</name>